<organism evidence="1">
    <name type="scientific">Daphnia magna</name>
    <dbReference type="NCBI Taxonomy" id="35525"/>
    <lineage>
        <taxon>Eukaryota</taxon>
        <taxon>Metazoa</taxon>
        <taxon>Ecdysozoa</taxon>
        <taxon>Arthropoda</taxon>
        <taxon>Crustacea</taxon>
        <taxon>Branchiopoda</taxon>
        <taxon>Diplostraca</taxon>
        <taxon>Cladocera</taxon>
        <taxon>Anomopoda</taxon>
        <taxon>Daphniidae</taxon>
        <taxon>Daphnia</taxon>
    </lineage>
</organism>
<accession>A0A0P6HEH2</accession>
<evidence type="ECO:0000313" key="1">
    <source>
        <dbReference type="EMBL" id="JAN74388.1"/>
    </source>
</evidence>
<sequence length="115" mass="13683">MLYNFRHYFTLLSEYFSPFLRSTCLLLVSHSYLALEEIYLPYSDCTTKQSYSDLKLRPQSRDSVRGFHPLRLAESKRVFSTRDSHPPPRSCLRPNTSHYGLLRFEMSSSLFTRRY</sequence>
<protein>
    <submittedName>
        <fullName evidence="1">Uncharacterized protein</fullName>
    </submittedName>
</protein>
<reference evidence="1" key="1">
    <citation type="submission" date="2015-10" db="EMBL/GenBank/DDBJ databases">
        <title>EvidentialGene: Evidence-directed Construction of Complete mRNA Transcriptomes without Genomes.</title>
        <authorList>
            <person name="Gilbert D.G."/>
        </authorList>
    </citation>
    <scope>NUCLEOTIDE SEQUENCE</scope>
</reference>
<dbReference type="AlphaFoldDB" id="A0A0P6HEH2"/>
<name>A0A0P6HEH2_9CRUS</name>
<dbReference type="EMBL" id="GDIQ01020349">
    <property type="protein sequence ID" value="JAN74388.1"/>
    <property type="molecule type" value="Transcribed_RNA"/>
</dbReference>
<proteinExistence type="predicted"/>